<gene>
    <name evidence="7" type="ORF">G2W53_034231</name>
</gene>
<keyword evidence="8" id="KW-1185">Reference proteome</keyword>
<evidence type="ECO:0000256" key="5">
    <source>
        <dbReference type="SAM" id="MobiDB-lite"/>
    </source>
</evidence>
<feature type="compositionally biased region" description="Low complexity" evidence="5">
    <location>
        <begin position="408"/>
        <end position="434"/>
    </location>
</feature>
<feature type="region of interest" description="Disordered" evidence="5">
    <location>
        <begin position="342"/>
        <end position="434"/>
    </location>
</feature>
<dbReference type="Pfam" id="PF00612">
    <property type="entry name" value="IQ"/>
    <property type="match status" value="2"/>
</dbReference>
<evidence type="ECO:0000256" key="3">
    <source>
        <dbReference type="ARBA" id="ARBA00024378"/>
    </source>
</evidence>
<dbReference type="PANTHER" id="PTHR32295:SF174">
    <property type="entry name" value="PROTEIN IQ-DOMAIN 24"/>
    <property type="match status" value="1"/>
</dbReference>
<dbReference type="Proteomes" id="UP000634136">
    <property type="component" value="Unassembled WGS sequence"/>
</dbReference>
<feature type="compositionally biased region" description="Low complexity" evidence="5">
    <location>
        <begin position="13"/>
        <end position="31"/>
    </location>
</feature>
<comment type="caution">
    <text evidence="7">The sequence shown here is derived from an EMBL/GenBank/DDBJ whole genome shotgun (WGS) entry which is preliminary data.</text>
</comment>
<feature type="compositionally biased region" description="Basic residues" evidence="5">
    <location>
        <begin position="32"/>
        <end position="45"/>
    </location>
</feature>
<dbReference type="AlphaFoldDB" id="A0A834T245"/>
<dbReference type="Gene3D" id="1.20.5.190">
    <property type="match status" value="1"/>
</dbReference>
<dbReference type="PROSITE" id="PS50096">
    <property type="entry name" value="IQ"/>
    <property type="match status" value="2"/>
</dbReference>
<evidence type="ECO:0000256" key="4">
    <source>
        <dbReference type="ARBA" id="ARBA00045534"/>
    </source>
</evidence>
<evidence type="ECO:0000256" key="1">
    <source>
        <dbReference type="ARBA" id="ARBA00022860"/>
    </source>
</evidence>
<dbReference type="SMART" id="SM00015">
    <property type="entry name" value="IQ"/>
    <property type="match status" value="2"/>
</dbReference>
<accession>A0A834T245</accession>
<dbReference type="GO" id="GO:0005516">
    <property type="term" value="F:calmodulin binding"/>
    <property type="evidence" value="ECO:0007669"/>
    <property type="project" value="UniProtKB-KW"/>
</dbReference>
<dbReference type="PANTHER" id="PTHR32295">
    <property type="entry name" value="IQ-DOMAIN 5-RELATED"/>
    <property type="match status" value="1"/>
</dbReference>
<dbReference type="InterPro" id="IPR025064">
    <property type="entry name" value="DUF4005"/>
</dbReference>
<organism evidence="7 8">
    <name type="scientific">Senna tora</name>
    <dbReference type="NCBI Taxonomy" id="362788"/>
    <lineage>
        <taxon>Eukaryota</taxon>
        <taxon>Viridiplantae</taxon>
        <taxon>Streptophyta</taxon>
        <taxon>Embryophyta</taxon>
        <taxon>Tracheophyta</taxon>
        <taxon>Spermatophyta</taxon>
        <taxon>Magnoliopsida</taxon>
        <taxon>eudicotyledons</taxon>
        <taxon>Gunneridae</taxon>
        <taxon>Pentapetalae</taxon>
        <taxon>rosids</taxon>
        <taxon>fabids</taxon>
        <taxon>Fabales</taxon>
        <taxon>Fabaceae</taxon>
        <taxon>Caesalpinioideae</taxon>
        <taxon>Cassia clade</taxon>
        <taxon>Senna</taxon>
    </lineage>
</organism>
<dbReference type="InterPro" id="IPR027417">
    <property type="entry name" value="P-loop_NTPase"/>
</dbReference>
<feature type="compositionally biased region" description="Low complexity" evidence="5">
    <location>
        <begin position="350"/>
        <end position="362"/>
    </location>
</feature>
<name>A0A834T245_9FABA</name>
<evidence type="ECO:0000313" key="7">
    <source>
        <dbReference type="EMBL" id="KAF7813255.1"/>
    </source>
</evidence>
<sequence>MGFLRRLFGGKKSGSPAGGSDNKSGSDSGPGKSKRRWSLIKHSKGSKSQIATTTSSDLNGTASLFSDSLNANKHAIAVAAATAAVAEAALAAAQAAAEVVRLTSGGGGGEGSVPSTSSLPAAVVHGGARQHRWPEEVAAVKIQSAFRGYLAKRALRALKALVKLQALVRGHIVRKKTADMLRRMQTLVRLQSQARAGRVHLSHTLHSTKSTLSHQHPVPEYYEHPLRAYSTKFEGSSLLKRSNSNAYYREIGSERARFGSNWFDRWIEENVWDHPRAEKNERSDKILEVDTWKPHLKPSQNEKSLMASYLASSYDQYDSPTRTLNQTLFGSLNKFPKGIKESQKLPSRTAESSPEPFSSASSRRIRAPFTPTRSECGYMGHPNYMANTESSRAKVRSMSAPRQRVWDSGPNSEGHGSSSSSHLMSRFGGSNLRS</sequence>
<comment type="similarity">
    <text evidence="2">Belongs to the IQD family.</text>
</comment>
<dbReference type="SUPFAM" id="SSF52540">
    <property type="entry name" value="P-loop containing nucleoside triphosphate hydrolases"/>
    <property type="match status" value="1"/>
</dbReference>
<reference evidence="7" key="1">
    <citation type="submission" date="2020-09" db="EMBL/GenBank/DDBJ databases">
        <title>Genome-Enabled Discovery of Anthraquinone Biosynthesis in Senna tora.</title>
        <authorList>
            <person name="Kang S.-H."/>
            <person name="Pandey R.P."/>
            <person name="Lee C.-M."/>
            <person name="Sim J.-S."/>
            <person name="Jeong J.-T."/>
            <person name="Choi B.-S."/>
            <person name="Jung M."/>
            <person name="Ginzburg D."/>
            <person name="Zhao K."/>
            <person name="Won S.Y."/>
            <person name="Oh T.-J."/>
            <person name="Yu Y."/>
            <person name="Kim N.-H."/>
            <person name="Lee O.R."/>
            <person name="Lee T.-H."/>
            <person name="Bashyal P."/>
            <person name="Kim T.-S."/>
            <person name="Lee W.-H."/>
            <person name="Kawkins C."/>
            <person name="Kim C.-K."/>
            <person name="Kim J.S."/>
            <person name="Ahn B.O."/>
            <person name="Rhee S.Y."/>
            <person name="Sohng J.K."/>
        </authorList>
    </citation>
    <scope>NUCLEOTIDE SEQUENCE</scope>
    <source>
        <tissue evidence="7">Leaf</tissue>
    </source>
</reference>
<evidence type="ECO:0000313" key="8">
    <source>
        <dbReference type="Proteomes" id="UP000634136"/>
    </source>
</evidence>
<protein>
    <submittedName>
        <fullName evidence="7">Protein IQ-DOMAIN 14-like</fullName>
    </submittedName>
</protein>
<dbReference type="CDD" id="cd23767">
    <property type="entry name" value="IQCD"/>
    <property type="match status" value="1"/>
</dbReference>
<comment type="subunit">
    <text evidence="3">Binds to multiple calmodulin (CaM) in the presence of Ca(2+) and CaM-like proteins.</text>
</comment>
<evidence type="ECO:0000256" key="2">
    <source>
        <dbReference type="ARBA" id="ARBA00024341"/>
    </source>
</evidence>
<comment type="function">
    <text evidence="4">May be involved in cooperative interactions with calmodulins or calmodulin-like proteins. Recruits calmodulin proteins to microtubules, thus being a potential scaffold in cellular signaling and trafficking. May associate with nucleic acids and regulate gene expression at the transcriptional or post-transcriptional level.</text>
</comment>
<feature type="domain" description="DUF4005" evidence="6">
    <location>
        <begin position="363"/>
        <end position="418"/>
    </location>
</feature>
<dbReference type="OrthoDB" id="1686972at2759"/>
<evidence type="ECO:0000259" key="6">
    <source>
        <dbReference type="Pfam" id="PF13178"/>
    </source>
</evidence>
<proteinExistence type="inferred from homology"/>
<dbReference type="InterPro" id="IPR000048">
    <property type="entry name" value="IQ_motif_EF-hand-BS"/>
</dbReference>
<keyword evidence="1" id="KW-0112">Calmodulin-binding</keyword>
<feature type="region of interest" description="Disordered" evidence="5">
    <location>
        <begin position="1"/>
        <end position="52"/>
    </location>
</feature>
<dbReference type="Pfam" id="PF13178">
    <property type="entry name" value="DUF4005"/>
    <property type="match status" value="1"/>
</dbReference>
<dbReference type="EMBL" id="JAAIUW010000010">
    <property type="protein sequence ID" value="KAF7813255.1"/>
    <property type="molecule type" value="Genomic_DNA"/>
</dbReference>